<organism evidence="1 2">
    <name type="scientific">Brachionus calyciflorus</name>
    <dbReference type="NCBI Taxonomy" id="104777"/>
    <lineage>
        <taxon>Eukaryota</taxon>
        <taxon>Metazoa</taxon>
        <taxon>Spiralia</taxon>
        <taxon>Gnathifera</taxon>
        <taxon>Rotifera</taxon>
        <taxon>Eurotatoria</taxon>
        <taxon>Monogononta</taxon>
        <taxon>Pseudotrocha</taxon>
        <taxon>Ploima</taxon>
        <taxon>Brachionidae</taxon>
        <taxon>Brachionus</taxon>
    </lineage>
</organism>
<dbReference type="AlphaFoldDB" id="A0A813SJ70"/>
<dbReference type="OrthoDB" id="10626094at2759"/>
<dbReference type="EMBL" id="CAJNOC010000729">
    <property type="protein sequence ID" value="CAF0796776.1"/>
    <property type="molecule type" value="Genomic_DNA"/>
</dbReference>
<comment type="caution">
    <text evidence="1">The sequence shown here is derived from an EMBL/GenBank/DDBJ whole genome shotgun (WGS) entry which is preliminary data.</text>
</comment>
<name>A0A813SJ70_9BILA</name>
<keyword evidence="2" id="KW-1185">Reference proteome</keyword>
<evidence type="ECO:0000313" key="2">
    <source>
        <dbReference type="Proteomes" id="UP000663879"/>
    </source>
</evidence>
<accession>A0A813SJ70</accession>
<proteinExistence type="predicted"/>
<dbReference type="Proteomes" id="UP000663879">
    <property type="component" value="Unassembled WGS sequence"/>
</dbReference>
<sequence>MEFELSFEIIDKTFCESSFVIVKSSSKRRSVPSVKRLDIQLSKIKTSLNRKFSNKKRRLTIDASLVANSSFSELSDVQLPKQQQDLHVKQSVFTKNKNFNKRKSTATVINKRIERNVEAKNVIIDQTQKNDEISKSIELMFSQELNKPAQTRPRMGVMAMKLKQKPVTVLEDVEMKQTLTSSCEQLPFLDTTEVIGKQKKTRLSIGNIRPILKKNVKIRSL</sequence>
<gene>
    <name evidence="1" type="ORF">OXX778_LOCUS6255</name>
</gene>
<evidence type="ECO:0000313" key="1">
    <source>
        <dbReference type="EMBL" id="CAF0796776.1"/>
    </source>
</evidence>
<protein>
    <submittedName>
        <fullName evidence="1">Uncharacterized protein</fullName>
    </submittedName>
</protein>
<reference evidence="1" key="1">
    <citation type="submission" date="2021-02" db="EMBL/GenBank/DDBJ databases">
        <authorList>
            <person name="Nowell W R."/>
        </authorList>
    </citation>
    <scope>NUCLEOTIDE SEQUENCE</scope>
    <source>
        <strain evidence="1">Ploen Becks lab</strain>
    </source>
</reference>